<evidence type="ECO:0000313" key="2">
    <source>
        <dbReference type="EMBL" id="RSM47647.1"/>
    </source>
</evidence>
<dbReference type="RefSeq" id="WP_020644711.1">
    <property type="nucleotide sequence ID" value="NZ_QHHU01000009.1"/>
</dbReference>
<evidence type="ECO:0000313" key="3">
    <source>
        <dbReference type="Proteomes" id="UP000286716"/>
    </source>
</evidence>
<dbReference type="OrthoDB" id="3373619at2"/>
<proteinExistence type="predicted"/>
<feature type="signal peptide" evidence="1">
    <location>
        <begin position="1"/>
        <end position="24"/>
    </location>
</feature>
<sequence>MRALYRAILVAATAGIAGITGVVAAQGSETGAADQQPSAVEDFSYPGAAKILTDDNVQLISGDGHIVYAQCPSGQDTVGVIQVTTTELVGSSHNGHVCFKVLGTSGELTLKIPAVYSIRSDGLSPTGQGHKLKASLTTDAGVHSNVDIPSYGTTQVGVGADPSGNPTTLLELVATS</sequence>
<reference evidence="2 3" key="1">
    <citation type="submission" date="2018-05" db="EMBL/GenBank/DDBJ databases">
        <title>Evolution of GPA BGCs.</title>
        <authorList>
            <person name="Waglechner N."/>
            <person name="Wright G.D."/>
        </authorList>
    </citation>
    <scope>NUCLEOTIDE SEQUENCE [LARGE SCALE GENOMIC DNA]</scope>
    <source>
        <strain evidence="2 3">DSM 5908</strain>
    </source>
</reference>
<organism evidence="2 3">
    <name type="scientific">Amycolatopsis balhimycina DSM 5908</name>
    <dbReference type="NCBI Taxonomy" id="1081091"/>
    <lineage>
        <taxon>Bacteria</taxon>
        <taxon>Bacillati</taxon>
        <taxon>Actinomycetota</taxon>
        <taxon>Actinomycetes</taxon>
        <taxon>Pseudonocardiales</taxon>
        <taxon>Pseudonocardiaceae</taxon>
        <taxon>Amycolatopsis</taxon>
    </lineage>
</organism>
<feature type="chain" id="PRO_5019187364" description="Secreted protein" evidence="1">
    <location>
        <begin position="25"/>
        <end position="176"/>
    </location>
</feature>
<evidence type="ECO:0000256" key="1">
    <source>
        <dbReference type="SAM" id="SignalP"/>
    </source>
</evidence>
<keyword evidence="3" id="KW-1185">Reference proteome</keyword>
<accession>A0A428WX94</accession>
<keyword evidence="1" id="KW-0732">Signal</keyword>
<protein>
    <recommendedName>
        <fullName evidence="4">Secreted protein</fullName>
    </recommendedName>
</protein>
<gene>
    <name evidence="2" type="ORF">DMA12_08365</name>
</gene>
<evidence type="ECO:0008006" key="4">
    <source>
        <dbReference type="Google" id="ProtNLM"/>
    </source>
</evidence>
<comment type="caution">
    <text evidence="2">The sequence shown here is derived from an EMBL/GenBank/DDBJ whole genome shotgun (WGS) entry which is preliminary data.</text>
</comment>
<name>A0A428WX94_AMYBA</name>
<dbReference type="Proteomes" id="UP000286716">
    <property type="component" value="Unassembled WGS sequence"/>
</dbReference>
<dbReference type="AlphaFoldDB" id="A0A428WX94"/>
<dbReference type="EMBL" id="QHHU01000009">
    <property type="protein sequence ID" value="RSM47647.1"/>
    <property type="molecule type" value="Genomic_DNA"/>
</dbReference>